<keyword evidence="3" id="KW-1185">Reference proteome</keyword>
<organism evidence="2 3">
    <name type="scientific">Streptomyces prasinosporus</name>
    <dbReference type="NCBI Taxonomy" id="68256"/>
    <lineage>
        <taxon>Bacteria</taxon>
        <taxon>Bacillati</taxon>
        <taxon>Actinomycetota</taxon>
        <taxon>Actinomycetes</taxon>
        <taxon>Kitasatosporales</taxon>
        <taxon>Streptomycetaceae</taxon>
        <taxon>Streptomyces</taxon>
        <taxon>Streptomyces albogriseolus group</taxon>
    </lineage>
</organism>
<protein>
    <submittedName>
        <fullName evidence="2">Uncharacterized protein</fullName>
    </submittedName>
</protein>
<gene>
    <name evidence="2" type="ORF">GCM10019016_127660</name>
</gene>
<proteinExistence type="predicted"/>
<evidence type="ECO:0000256" key="1">
    <source>
        <dbReference type="SAM" id="MobiDB-lite"/>
    </source>
</evidence>
<feature type="region of interest" description="Disordered" evidence="1">
    <location>
        <begin position="1"/>
        <end position="34"/>
    </location>
</feature>
<dbReference type="Proteomes" id="UP001501455">
    <property type="component" value="Unassembled WGS sequence"/>
</dbReference>
<name>A0ABP6UD16_9ACTN</name>
<dbReference type="EMBL" id="BAAAXF010000084">
    <property type="protein sequence ID" value="GAA3505653.1"/>
    <property type="molecule type" value="Genomic_DNA"/>
</dbReference>
<evidence type="ECO:0000313" key="2">
    <source>
        <dbReference type="EMBL" id="GAA3505653.1"/>
    </source>
</evidence>
<evidence type="ECO:0000313" key="3">
    <source>
        <dbReference type="Proteomes" id="UP001501455"/>
    </source>
</evidence>
<accession>A0ABP6UD16</accession>
<comment type="caution">
    <text evidence="2">The sequence shown here is derived from an EMBL/GenBank/DDBJ whole genome shotgun (WGS) entry which is preliminary data.</text>
</comment>
<sequence>MGGPAGRSAGLTTGDRPRSVVDLDATGARAPQPADRAVARLTAEGVVLAERTPCVPGRPRDARRARGGTGR</sequence>
<reference evidence="3" key="1">
    <citation type="journal article" date="2019" name="Int. J. Syst. Evol. Microbiol.">
        <title>The Global Catalogue of Microorganisms (GCM) 10K type strain sequencing project: providing services to taxonomists for standard genome sequencing and annotation.</title>
        <authorList>
            <consortium name="The Broad Institute Genomics Platform"/>
            <consortium name="The Broad Institute Genome Sequencing Center for Infectious Disease"/>
            <person name="Wu L."/>
            <person name="Ma J."/>
        </authorList>
    </citation>
    <scope>NUCLEOTIDE SEQUENCE [LARGE SCALE GENOMIC DNA]</scope>
    <source>
        <strain evidence="3">JCM 4816</strain>
    </source>
</reference>